<name>A0A135ZZA0_9ALTE</name>
<gene>
    <name evidence="4" type="ORF">AX660_18260</name>
</gene>
<dbReference type="SUPFAM" id="SSF51735">
    <property type="entry name" value="NAD(P)-binding Rossmann-fold domains"/>
    <property type="match status" value="1"/>
</dbReference>
<evidence type="ECO:0000313" key="4">
    <source>
        <dbReference type="EMBL" id="KXI28313.1"/>
    </source>
</evidence>
<dbReference type="PANTHER" id="PTHR43000">
    <property type="entry name" value="DTDP-D-GLUCOSE 4,6-DEHYDRATASE-RELATED"/>
    <property type="match status" value="1"/>
</dbReference>
<comment type="similarity">
    <text evidence="2">Belongs to the NAD(P)-dependent epimerase/dehydratase family.</text>
</comment>
<evidence type="ECO:0000256" key="2">
    <source>
        <dbReference type="ARBA" id="ARBA00007637"/>
    </source>
</evidence>
<comment type="pathway">
    <text evidence="1">Bacterial outer membrane biogenesis; LPS O-antigen biosynthesis.</text>
</comment>
<dbReference type="Proteomes" id="UP000070299">
    <property type="component" value="Unassembled WGS sequence"/>
</dbReference>
<dbReference type="STRING" id="1799789.AX660_18260"/>
<dbReference type="InterPro" id="IPR001509">
    <property type="entry name" value="Epimerase_deHydtase"/>
</dbReference>
<protein>
    <recommendedName>
        <fullName evidence="3">NAD-dependent epimerase/dehydratase domain-containing protein</fullName>
    </recommendedName>
</protein>
<comment type="caution">
    <text evidence="4">The sequence shown here is derived from an EMBL/GenBank/DDBJ whole genome shotgun (WGS) entry which is preliminary data.</text>
</comment>
<evidence type="ECO:0000259" key="3">
    <source>
        <dbReference type="Pfam" id="PF01370"/>
    </source>
</evidence>
<reference evidence="5" key="1">
    <citation type="submission" date="2016-02" db="EMBL/GenBank/DDBJ databases">
        <authorList>
            <person name="Schultz-Johansen M."/>
            <person name="Glaring M.A."/>
            <person name="Bech P.K."/>
            <person name="Stougaard P."/>
        </authorList>
    </citation>
    <scope>NUCLEOTIDE SEQUENCE [LARGE SCALE GENOMIC DNA]</scope>
    <source>
        <strain evidence="5">S66</strain>
    </source>
</reference>
<dbReference type="Gene3D" id="3.40.50.720">
    <property type="entry name" value="NAD(P)-binding Rossmann-like Domain"/>
    <property type="match status" value="1"/>
</dbReference>
<accession>A0A135ZZA0</accession>
<dbReference type="Pfam" id="PF01370">
    <property type="entry name" value="Epimerase"/>
    <property type="match status" value="1"/>
</dbReference>
<evidence type="ECO:0000256" key="1">
    <source>
        <dbReference type="ARBA" id="ARBA00005125"/>
    </source>
</evidence>
<dbReference type="AlphaFoldDB" id="A0A135ZZA0"/>
<organism evidence="4 5">
    <name type="scientific">Paraglaciecola hydrolytica</name>
    <dbReference type="NCBI Taxonomy" id="1799789"/>
    <lineage>
        <taxon>Bacteria</taxon>
        <taxon>Pseudomonadati</taxon>
        <taxon>Pseudomonadota</taxon>
        <taxon>Gammaproteobacteria</taxon>
        <taxon>Alteromonadales</taxon>
        <taxon>Alteromonadaceae</taxon>
        <taxon>Paraglaciecola</taxon>
    </lineage>
</organism>
<sequence length="308" mass="33978">MDSHSPYKSACVLVTGASGFIGLHLCQRLLKLGARVVGIYLSQKPLVIGIEWIQLDVTELGAVKALIDNLQPTYIFHLASTVDGRRELKAVQATFENNLLSTINVLSATQQLGSCKKLVLTHSQEEPERGDSNGVPCSPYAAAKYAASAYARMFHALYNLPVVIARIFMVYGPGQRDLNKLVPYTILQALNQRSPQISSGQRKIDWIYVSDVVEGLLRLGCSTELDGQTIDLGSGQFYTVADVVTKILKQIAPDLKPSIGALPERKLEQQRLAKVSETAQKLNWQSQVSLDEGLNQTIAWYQTQQYKS</sequence>
<dbReference type="EMBL" id="LSNE01000007">
    <property type="protein sequence ID" value="KXI28313.1"/>
    <property type="molecule type" value="Genomic_DNA"/>
</dbReference>
<evidence type="ECO:0000313" key="5">
    <source>
        <dbReference type="Proteomes" id="UP000070299"/>
    </source>
</evidence>
<dbReference type="InterPro" id="IPR036291">
    <property type="entry name" value="NAD(P)-bd_dom_sf"/>
</dbReference>
<dbReference type="RefSeq" id="WP_068378476.1">
    <property type="nucleotide sequence ID" value="NZ_LSNE01000007.1"/>
</dbReference>
<feature type="domain" description="NAD-dependent epimerase/dehydratase" evidence="3">
    <location>
        <begin position="12"/>
        <end position="219"/>
    </location>
</feature>
<keyword evidence="5" id="KW-1185">Reference proteome</keyword>
<dbReference type="OrthoDB" id="9803010at2"/>
<proteinExistence type="inferred from homology"/>